<keyword evidence="2" id="KW-1185">Reference proteome</keyword>
<evidence type="ECO:0000313" key="2">
    <source>
        <dbReference type="Proteomes" id="UP000237105"/>
    </source>
</evidence>
<dbReference type="EMBL" id="JXTB01001106">
    <property type="protein sequence ID" value="PON31341.1"/>
    <property type="molecule type" value="Genomic_DNA"/>
</dbReference>
<organism evidence="1 2">
    <name type="scientific">Parasponia andersonii</name>
    <name type="common">Sponia andersonii</name>
    <dbReference type="NCBI Taxonomy" id="3476"/>
    <lineage>
        <taxon>Eukaryota</taxon>
        <taxon>Viridiplantae</taxon>
        <taxon>Streptophyta</taxon>
        <taxon>Embryophyta</taxon>
        <taxon>Tracheophyta</taxon>
        <taxon>Spermatophyta</taxon>
        <taxon>Magnoliopsida</taxon>
        <taxon>eudicotyledons</taxon>
        <taxon>Gunneridae</taxon>
        <taxon>Pentapetalae</taxon>
        <taxon>rosids</taxon>
        <taxon>fabids</taxon>
        <taxon>Rosales</taxon>
        <taxon>Cannabaceae</taxon>
        <taxon>Parasponia</taxon>
    </lineage>
</organism>
<evidence type="ECO:0000313" key="1">
    <source>
        <dbReference type="EMBL" id="PON31341.1"/>
    </source>
</evidence>
<dbReference type="AlphaFoldDB" id="A0A2P5A463"/>
<gene>
    <name evidence="1" type="ORF">PanWU01x14_370660</name>
</gene>
<proteinExistence type="predicted"/>
<sequence length="103" mass="12009">VDLVKENFEGSSLKEAPLISYEASIIHSIDVEARKPQGNINVMEIPQHSYNSNFLIEVLEPSLSSSIHYKPYNKDFRKWGTKKKRYGDHHFEPRPKDLLRMSH</sequence>
<feature type="non-terminal residue" evidence="1">
    <location>
        <position position="1"/>
    </location>
</feature>
<name>A0A2P5A463_PARAD</name>
<reference evidence="2" key="1">
    <citation type="submission" date="2016-06" db="EMBL/GenBank/DDBJ databases">
        <title>Parallel loss of symbiosis genes in relatives of nitrogen-fixing non-legume Parasponia.</title>
        <authorList>
            <person name="Van Velzen R."/>
            <person name="Holmer R."/>
            <person name="Bu F."/>
            <person name="Rutten L."/>
            <person name="Van Zeijl A."/>
            <person name="Liu W."/>
            <person name="Santuari L."/>
            <person name="Cao Q."/>
            <person name="Sharma T."/>
            <person name="Shen D."/>
            <person name="Roswanjaya Y."/>
            <person name="Wardhani T."/>
            <person name="Kalhor M.S."/>
            <person name="Jansen J."/>
            <person name="Van den Hoogen J."/>
            <person name="Gungor B."/>
            <person name="Hartog M."/>
            <person name="Hontelez J."/>
            <person name="Verver J."/>
            <person name="Yang W.-C."/>
            <person name="Schijlen E."/>
            <person name="Repin R."/>
            <person name="Schilthuizen M."/>
            <person name="Schranz E."/>
            <person name="Heidstra R."/>
            <person name="Miyata K."/>
            <person name="Fedorova E."/>
            <person name="Kohlen W."/>
            <person name="Bisseling T."/>
            <person name="Smit S."/>
            <person name="Geurts R."/>
        </authorList>
    </citation>
    <scope>NUCLEOTIDE SEQUENCE [LARGE SCALE GENOMIC DNA]</scope>
    <source>
        <strain evidence="2">cv. WU1-14</strain>
    </source>
</reference>
<dbReference type="Proteomes" id="UP000237105">
    <property type="component" value="Unassembled WGS sequence"/>
</dbReference>
<comment type="caution">
    <text evidence="1">The sequence shown here is derived from an EMBL/GenBank/DDBJ whole genome shotgun (WGS) entry which is preliminary data.</text>
</comment>
<accession>A0A2P5A463</accession>
<protein>
    <submittedName>
        <fullName evidence="1">Uncharacterized protein</fullName>
    </submittedName>
</protein>